<gene>
    <name evidence="2" type="ORF">GMA12_11770</name>
</gene>
<dbReference type="RefSeq" id="WP_156269702.1">
    <property type="nucleotide sequence ID" value="NZ_WOGU01000009.1"/>
</dbReference>
<evidence type="ECO:0000313" key="3">
    <source>
        <dbReference type="Proteomes" id="UP000436989"/>
    </source>
</evidence>
<evidence type="ECO:0000256" key="1">
    <source>
        <dbReference type="SAM" id="Phobius"/>
    </source>
</evidence>
<feature type="transmembrane region" description="Helical" evidence="1">
    <location>
        <begin position="6"/>
        <end position="26"/>
    </location>
</feature>
<dbReference type="EMBL" id="WOGU01000009">
    <property type="protein sequence ID" value="MUN63808.1"/>
    <property type="molecule type" value="Genomic_DNA"/>
</dbReference>
<accession>A0A6N8GLN6</accession>
<keyword evidence="1" id="KW-1133">Transmembrane helix</keyword>
<keyword evidence="1" id="KW-0472">Membrane</keyword>
<protein>
    <recommendedName>
        <fullName evidence="4">DUF4760 domain-containing protein</fullName>
    </recommendedName>
</protein>
<evidence type="ECO:0008006" key="4">
    <source>
        <dbReference type="Google" id="ProtNLM"/>
    </source>
</evidence>
<reference evidence="2 3" key="1">
    <citation type="submission" date="2019-12" db="EMBL/GenBank/DDBJ databases">
        <authorList>
            <person name="Shi Y."/>
        </authorList>
    </citation>
    <scope>NUCLEOTIDE SEQUENCE [LARGE SCALE GENOMIC DNA]</scope>
    <source>
        <strain evidence="2 3">JCM 17929</strain>
    </source>
</reference>
<sequence length="180" mass="20567">MDEVLTGSVIAAVIAAITLLASSFLTHRLTVRREDRADQRAVQREAASALTEALQNIRRVVEHSGIQPVRPQTISEAVGSWETVYRKYATRIPRQGQHVRQSVAIALGELFGAVGWSNFHPQDADFDVSEHSQLWWDNADAYLIYLVDRFSRWYDDPHAAHKLLILNFDTWLANRERLFL</sequence>
<keyword evidence="3" id="KW-1185">Reference proteome</keyword>
<proteinExistence type="predicted"/>
<evidence type="ECO:0000313" key="2">
    <source>
        <dbReference type="EMBL" id="MUN63808.1"/>
    </source>
</evidence>
<comment type="caution">
    <text evidence="2">The sequence shown here is derived from an EMBL/GenBank/DDBJ whole genome shotgun (WGS) entry which is preliminary data.</text>
</comment>
<dbReference type="AlphaFoldDB" id="A0A6N8GLN6"/>
<keyword evidence="1" id="KW-0812">Transmembrane</keyword>
<name>A0A6N8GLN6_9MICC</name>
<dbReference type="Proteomes" id="UP000436989">
    <property type="component" value="Unassembled WGS sequence"/>
</dbReference>
<organism evidence="2 3">
    <name type="scientific">Kocuria sediminis</name>
    <dbReference type="NCBI Taxonomy" id="1038857"/>
    <lineage>
        <taxon>Bacteria</taxon>
        <taxon>Bacillati</taxon>
        <taxon>Actinomycetota</taxon>
        <taxon>Actinomycetes</taxon>
        <taxon>Micrococcales</taxon>
        <taxon>Micrococcaceae</taxon>
        <taxon>Kocuria</taxon>
    </lineage>
</organism>